<dbReference type="KEGG" id="acry:AC20117_18045"/>
<dbReference type="Gene3D" id="3.20.20.140">
    <property type="entry name" value="Metal-dependent hydrolases"/>
    <property type="match status" value="1"/>
</dbReference>
<reference evidence="2 3" key="1">
    <citation type="submission" date="2016-10" db="EMBL/GenBank/DDBJ databases">
        <authorList>
            <person name="de Groot N.N."/>
        </authorList>
    </citation>
    <scope>NUCLEOTIDE SEQUENCE [LARGE SCALE GENOMIC DNA]</scope>
    <source>
        <strain evidence="2 3">DSM 20117</strain>
    </source>
</reference>
<dbReference type="Pfam" id="PF04909">
    <property type="entry name" value="Amidohydro_2"/>
    <property type="match status" value="1"/>
</dbReference>
<dbReference type="STRING" id="37928.SAMN04489742_4266"/>
<keyword evidence="3" id="KW-1185">Reference proteome</keyword>
<protein>
    <recommendedName>
        <fullName evidence="1">Amidohydrolase-related domain-containing protein</fullName>
    </recommendedName>
</protein>
<sequence length="386" mass="42343">MPIDLGSGLDGGALMDGVPLIDHHCHGVVSDDLDRESFEALATESNWSAPKGTTTFDSQLGFAIRRWCAPVLDLEPHASPEAYLGQRSRLGAGNVNRLLISASRISTFLVDAGIREETLTSPEQTAGLGGGKSREIVRLERLAEQVAEQGATPSSFIADFEFALETAAKDAAGLKSIAAYRYGLDFEPAAPSEREVREAVDRWLGRQKPEAGGMRLDEPVLLRHILWAGLKLRKPIQFHVGYGDADVDLLRCNPLQLTGWLRATQESGVPMMLLHCYPYQREAGYLAQIFPHVYVDVGLAVNHTGSRSEAVIAESLELIPFHKALFSTDALGLAELYYLGAGLFRRGLARSIAQWINDGDWSRRDAERVARMIGYENAARVYGIEP</sequence>
<feature type="domain" description="Amidohydrolase-related" evidence="1">
    <location>
        <begin position="193"/>
        <end position="384"/>
    </location>
</feature>
<dbReference type="InterPro" id="IPR006680">
    <property type="entry name" value="Amidohydro-rel"/>
</dbReference>
<evidence type="ECO:0000259" key="1">
    <source>
        <dbReference type="Pfam" id="PF04909"/>
    </source>
</evidence>
<dbReference type="RefSeq" id="WP_074702487.1">
    <property type="nucleotide sequence ID" value="NZ_CP018863.1"/>
</dbReference>
<accession>A0A1H1GRQ0</accession>
<dbReference type="EMBL" id="FNKH01000002">
    <property type="protein sequence ID" value="SDR15850.1"/>
    <property type="molecule type" value="Genomic_DNA"/>
</dbReference>
<evidence type="ECO:0000313" key="2">
    <source>
        <dbReference type="EMBL" id="SDR15850.1"/>
    </source>
</evidence>
<dbReference type="Proteomes" id="UP000181917">
    <property type="component" value="Unassembled WGS sequence"/>
</dbReference>
<dbReference type="PANTHER" id="PTHR43383">
    <property type="entry name" value="NODULIN 6"/>
    <property type="match status" value="1"/>
</dbReference>
<proteinExistence type="predicted"/>
<organism evidence="2 3">
    <name type="scientific">Crystallibacter crystallopoietes</name>
    <dbReference type="NCBI Taxonomy" id="37928"/>
    <lineage>
        <taxon>Bacteria</taxon>
        <taxon>Bacillati</taxon>
        <taxon>Actinomycetota</taxon>
        <taxon>Actinomycetes</taxon>
        <taxon>Micrococcales</taxon>
        <taxon>Micrococcaceae</taxon>
        <taxon>Crystallibacter</taxon>
    </lineage>
</organism>
<name>A0A1H1GRQ0_9MICC</name>
<evidence type="ECO:0000313" key="3">
    <source>
        <dbReference type="Proteomes" id="UP000181917"/>
    </source>
</evidence>
<dbReference type="AlphaFoldDB" id="A0A1H1GRQ0"/>
<dbReference type="SUPFAM" id="SSF51556">
    <property type="entry name" value="Metallo-dependent hydrolases"/>
    <property type="match status" value="1"/>
</dbReference>
<dbReference type="InterPro" id="IPR032466">
    <property type="entry name" value="Metal_Hydrolase"/>
</dbReference>
<dbReference type="PANTHER" id="PTHR43383:SF2">
    <property type="entry name" value="AMIDOHYDROLASE 2 FAMILY PROTEIN"/>
    <property type="match status" value="1"/>
</dbReference>
<dbReference type="GO" id="GO:0016787">
    <property type="term" value="F:hydrolase activity"/>
    <property type="evidence" value="ECO:0007669"/>
    <property type="project" value="InterPro"/>
</dbReference>
<gene>
    <name evidence="2" type="ORF">SAMN04489742_4266</name>
</gene>